<dbReference type="InterPro" id="IPR049552">
    <property type="entry name" value="PKS_DH_N"/>
</dbReference>
<dbReference type="Gene3D" id="3.30.70.3290">
    <property type="match status" value="1"/>
</dbReference>
<keyword evidence="5" id="KW-0045">Antibiotic biosynthesis</keyword>
<dbReference type="Gene3D" id="3.40.47.10">
    <property type="match status" value="1"/>
</dbReference>
<dbReference type="SMART" id="SM00826">
    <property type="entry name" value="PKS_DH"/>
    <property type="match status" value="2"/>
</dbReference>
<feature type="domain" description="Carrier" evidence="9">
    <location>
        <begin position="1077"/>
        <end position="1152"/>
    </location>
</feature>
<evidence type="ECO:0000256" key="7">
    <source>
        <dbReference type="ARBA" id="ARBA00023315"/>
    </source>
</evidence>
<dbReference type="EMBL" id="JBHSDP010000024">
    <property type="protein sequence ID" value="MFC4330675.1"/>
    <property type="molecule type" value="Genomic_DNA"/>
</dbReference>
<dbReference type="SMART" id="SM00827">
    <property type="entry name" value="PKS_AT"/>
    <property type="match status" value="2"/>
</dbReference>
<comment type="caution">
    <text evidence="8">Lacks conserved residue(s) required for the propagation of feature annotation.</text>
</comment>
<dbReference type="InterPro" id="IPR014043">
    <property type="entry name" value="Acyl_transferase_dom"/>
</dbReference>
<dbReference type="SMART" id="SM00825">
    <property type="entry name" value="PKS_KS"/>
    <property type="match status" value="1"/>
</dbReference>
<organism evidence="12 13">
    <name type="scientific">Streptomyces andamanensis</name>
    <dbReference type="NCBI Taxonomy" id="1565035"/>
    <lineage>
        <taxon>Bacteria</taxon>
        <taxon>Bacillati</taxon>
        <taxon>Actinomycetota</taxon>
        <taxon>Actinomycetes</taxon>
        <taxon>Kitasatosporales</taxon>
        <taxon>Streptomycetaceae</taxon>
        <taxon>Streptomyces</taxon>
    </lineage>
</organism>
<feature type="region of interest" description="C-terminal hotdog fold" evidence="8">
    <location>
        <begin position="2486"/>
        <end position="2623"/>
    </location>
</feature>
<feature type="region of interest" description="C-terminal hotdog fold" evidence="8">
    <location>
        <begin position="453"/>
        <end position="605"/>
    </location>
</feature>
<dbReference type="PANTHER" id="PTHR43775:SF51">
    <property type="entry name" value="INACTIVE PHENOLPHTHIOCEROL SYNTHESIS POLYKETIDE SYNTHASE TYPE I PKS1-RELATED"/>
    <property type="match status" value="1"/>
</dbReference>
<dbReference type="Gene3D" id="3.40.366.10">
    <property type="entry name" value="Malonyl-Coenzyme A Acyl Carrier Protein, domain 2"/>
    <property type="match status" value="3"/>
</dbReference>
<dbReference type="InterPro" id="IPR001227">
    <property type="entry name" value="Ac_transferase_dom_sf"/>
</dbReference>
<dbReference type="InterPro" id="IPR049551">
    <property type="entry name" value="PKS_DH_C"/>
</dbReference>
<evidence type="ECO:0000313" key="12">
    <source>
        <dbReference type="EMBL" id="MFC4330675.1"/>
    </source>
</evidence>
<dbReference type="Gene3D" id="1.10.1200.10">
    <property type="entry name" value="ACP-like"/>
    <property type="match status" value="2"/>
</dbReference>
<dbReference type="SUPFAM" id="SSF53901">
    <property type="entry name" value="Thiolase-like"/>
    <property type="match status" value="1"/>
</dbReference>
<dbReference type="InterPro" id="IPR020806">
    <property type="entry name" value="PKS_PP-bd"/>
</dbReference>
<evidence type="ECO:0000256" key="8">
    <source>
        <dbReference type="PROSITE-ProRule" id="PRU01363"/>
    </source>
</evidence>
<dbReference type="Gene3D" id="3.40.50.720">
    <property type="entry name" value="NAD(P)-binding Rossmann-like Domain"/>
    <property type="match status" value="1"/>
</dbReference>
<evidence type="ECO:0000256" key="5">
    <source>
        <dbReference type="ARBA" id="ARBA00023194"/>
    </source>
</evidence>
<proteinExistence type="predicted"/>
<dbReference type="PROSITE" id="PS00012">
    <property type="entry name" value="PHOSPHOPANTETHEINE"/>
    <property type="match status" value="2"/>
</dbReference>
<dbReference type="SUPFAM" id="SSF52151">
    <property type="entry name" value="FabD/lysophospholipase-like"/>
    <property type="match status" value="3"/>
</dbReference>
<feature type="domain" description="Ketosynthase family 3 (KS3)" evidence="10">
    <location>
        <begin position="1174"/>
        <end position="1586"/>
    </location>
</feature>
<dbReference type="PROSITE" id="PS52004">
    <property type="entry name" value="KS3_2"/>
    <property type="match status" value="1"/>
</dbReference>
<dbReference type="Pfam" id="PF14765">
    <property type="entry name" value="PS-DH"/>
    <property type="match status" value="2"/>
</dbReference>
<dbReference type="Pfam" id="PF22621">
    <property type="entry name" value="CurL-like_PKS_C"/>
    <property type="match status" value="2"/>
</dbReference>
<evidence type="ECO:0000256" key="1">
    <source>
        <dbReference type="ARBA" id="ARBA00004792"/>
    </source>
</evidence>
<dbReference type="Pfam" id="PF02801">
    <property type="entry name" value="Ketoacyl-synt_C"/>
    <property type="match status" value="1"/>
</dbReference>
<dbReference type="RefSeq" id="WP_381741669.1">
    <property type="nucleotide sequence ID" value="NZ_JBHSDP010000024.1"/>
</dbReference>
<dbReference type="InterPro" id="IPR036736">
    <property type="entry name" value="ACP-like_sf"/>
</dbReference>
<feature type="domain" description="PKS/mFAS DH" evidence="11">
    <location>
        <begin position="319"/>
        <end position="605"/>
    </location>
</feature>
<dbReference type="Pfam" id="PF00550">
    <property type="entry name" value="PP-binding"/>
    <property type="match status" value="2"/>
</dbReference>
<dbReference type="InterPro" id="IPR032821">
    <property type="entry name" value="PKS_assoc"/>
</dbReference>
<dbReference type="InterPro" id="IPR014030">
    <property type="entry name" value="Ketoacyl_synth_N"/>
</dbReference>
<feature type="active site" description="Proton donor; for dehydratase activity" evidence="8">
    <location>
        <position position="514"/>
    </location>
</feature>
<dbReference type="SMART" id="SM00823">
    <property type="entry name" value="PKS_PP"/>
    <property type="match status" value="2"/>
</dbReference>
<dbReference type="Pfam" id="PF08659">
    <property type="entry name" value="KR"/>
    <property type="match status" value="1"/>
</dbReference>
<dbReference type="PROSITE" id="PS52019">
    <property type="entry name" value="PKS_MFAS_DH"/>
    <property type="match status" value="2"/>
</dbReference>
<dbReference type="InterPro" id="IPR057326">
    <property type="entry name" value="KR_dom"/>
</dbReference>
<dbReference type="SUPFAM" id="SSF47336">
    <property type="entry name" value="ACP-like"/>
    <property type="match status" value="2"/>
</dbReference>
<evidence type="ECO:0000256" key="3">
    <source>
        <dbReference type="ARBA" id="ARBA00022553"/>
    </source>
</evidence>
<protein>
    <submittedName>
        <fullName evidence="12">SDR family NAD(P)-dependent oxidoreductase</fullName>
    </submittedName>
</protein>
<dbReference type="Pfam" id="PF00698">
    <property type="entry name" value="Acyl_transf_1"/>
    <property type="match status" value="3"/>
</dbReference>
<dbReference type="InterPro" id="IPR049900">
    <property type="entry name" value="PKS_mFAS_DH"/>
</dbReference>
<reference evidence="13" key="1">
    <citation type="journal article" date="2019" name="Int. J. Syst. Evol. Microbiol.">
        <title>The Global Catalogue of Microorganisms (GCM) 10K type strain sequencing project: providing services to taxonomists for standard genome sequencing and annotation.</title>
        <authorList>
            <consortium name="The Broad Institute Genomics Platform"/>
            <consortium name="The Broad Institute Genome Sequencing Center for Infectious Disease"/>
            <person name="Wu L."/>
            <person name="Ma J."/>
        </authorList>
    </citation>
    <scope>NUCLEOTIDE SEQUENCE [LARGE SCALE GENOMIC DNA]</scope>
    <source>
        <strain evidence="13">PCU 347</strain>
    </source>
</reference>
<keyword evidence="13" id="KW-1185">Reference proteome</keyword>
<keyword evidence="4" id="KW-0808">Transferase</keyword>
<name>A0ABV8TJ38_9ACTN</name>
<feature type="region of interest" description="N-terminal hotdog fold" evidence="8">
    <location>
        <begin position="2349"/>
        <end position="2470"/>
    </location>
</feature>
<dbReference type="SMART" id="SM01294">
    <property type="entry name" value="PKS_PP_betabranch"/>
    <property type="match status" value="2"/>
</dbReference>
<dbReference type="InterPro" id="IPR014031">
    <property type="entry name" value="Ketoacyl_synth_C"/>
</dbReference>
<keyword evidence="2" id="KW-0596">Phosphopantetheine</keyword>
<dbReference type="InterPro" id="IPR016036">
    <property type="entry name" value="Malonyl_transacylase_ACP-bd"/>
</dbReference>
<dbReference type="SMART" id="SM00822">
    <property type="entry name" value="PKS_KR"/>
    <property type="match status" value="1"/>
</dbReference>
<dbReference type="PROSITE" id="PS00606">
    <property type="entry name" value="KS3_1"/>
    <property type="match status" value="1"/>
</dbReference>
<keyword evidence="3" id="KW-0597">Phosphoprotein</keyword>
<keyword evidence="7" id="KW-0012">Acyltransferase</keyword>
<dbReference type="PANTHER" id="PTHR43775">
    <property type="entry name" value="FATTY ACID SYNTHASE"/>
    <property type="match status" value="1"/>
</dbReference>
<dbReference type="Pfam" id="PF21089">
    <property type="entry name" value="PKS_DH_N"/>
    <property type="match status" value="2"/>
</dbReference>
<comment type="caution">
    <text evidence="12">The sequence shown here is derived from an EMBL/GenBank/DDBJ whole genome shotgun (WGS) entry which is preliminary data.</text>
</comment>
<evidence type="ECO:0000259" key="10">
    <source>
        <dbReference type="PROSITE" id="PS52004"/>
    </source>
</evidence>
<dbReference type="Pfam" id="PF00109">
    <property type="entry name" value="ketoacyl-synt"/>
    <property type="match status" value="1"/>
</dbReference>
<feature type="domain" description="Carrier" evidence="9">
    <location>
        <begin position="2663"/>
        <end position="2738"/>
    </location>
</feature>
<dbReference type="SUPFAM" id="SSF51735">
    <property type="entry name" value="NAD(P)-binding Rossmann-fold domains"/>
    <property type="match status" value="2"/>
</dbReference>
<evidence type="ECO:0000256" key="6">
    <source>
        <dbReference type="ARBA" id="ARBA00023268"/>
    </source>
</evidence>
<evidence type="ECO:0000256" key="4">
    <source>
        <dbReference type="ARBA" id="ARBA00022679"/>
    </source>
</evidence>
<accession>A0ABV8TJ38</accession>
<dbReference type="Proteomes" id="UP001595824">
    <property type="component" value="Unassembled WGS sequence"/>
</dbReference>
<gene>
    <name evidence="12" type="ORF">ACFPC0_23385</name>
</gene>
<evidence type="ECO:0000259" key="9">
    <source>
        <dbReference type="PROSITE" id="PS50075"/>
    </source>
</evidence>
<dbReference type="CDD" id="cd08956">
    <property type="entry name" value="KR_3_FAS_SDR_x"/>
    <property type="match status" value="1"/>
</dbReference>
<dbReference type="InterPro" id="IPR006162">
    <property type="entry name" value="Ppantetheine_attach_site"/>
</dbReference>
<dbReference type="InterPro" id="IPR016039">
    <property type="entry name" value="Thiolase-like"/>
</dbReference>
<dbReference type="InterPro" id="IPR042104">
    <property type="entry name" value="PKS_dehydratase_sf"/>
</dbReference>
<dbReference type="InterPro" id="IPR020807">
    <property type="entry name" value="PKS_DH"/>
</dbReference>
<dbReference type="SUPFAM" id="SSF55048">
    <property type="entry name" value="Probable ACP-binding domain of malonyl-CoA ACP transacylase"/>
    <property type="match status" value="2"/>
</dbReference>
<feature type="domain" description="PKS/mFAS DH" evidence="11">
    <location>
        <begin position="2349"/>
        <end position="2623"/>
    </location>
</feature>
<dbReference type="CDD" id="cd00833">
    <property type="entry name" value="PKS"/>
    <property type="match status" value="1"/>
</dbReference>
<dbReference type="InterPro" id="IPR050091">
    <property type="entry name" value="PKS_NRPS_Biosynth_Enz"/>
</dbReference>
<feature type="region of interest" description="N-terminal hotdog fold" evidence="8">
    <location>
        <begin position="319"/>
        <end position="442"/>
    </location>
</feature>
<feature type="active site" description="Proton acceptor; for dehydratase activity" evidence="8">
    <location>
        <position position="351"/>
    </location>
</feature>
<dbReference type="Gene3D" id="3.10.129.110">
    <property type="entry name" value="Polyketide synthase dehydratase"/>
    <property type="match status" value="2"/>
</dbReference>
<comment type="pathway">
    <text evidence="1">Antibiotic biosynthesis.</text>
</comment>
<dbReference type="InterPro" id="IPR018201">
    <property type="entry name" value="Ketoacyl_synth_AS"/>
</dbReference>
<dbReference type="InterPro" id="IPR013968">
    <property type="entry name" value="PKS_KR"/>
</dbReference>
<evidence type="ECO:0000259" key="11">
    <source>
        <dbReference type="PROSITE" id="PS52019"/>
    </source>
</evidence>
<dbReference type="InterPro" id="IPR009081">
    <property type="entry name" value="PP-bd_ACP"/>
</dbReference>
<evidence type="ECO:0000256" key="2">
    <source>
        <dbReference type="ARBA" id="ARBA00022450"/>
    </source>
</evidence>
<dbReference type="PROSITE" id="PS50075">
    <property type="entry name" value="CARRIER"/>
    <property type="match status" value="2"/>
</dbReference>
<dbReference type="InterPro" id="IPR020841">
    <property type="entry name" value="PKS_Beta-ketoAc_synthase_dom"/>
</dbReference>
<keyword evidence="6" id="KW-0511">Multifunctional enzyme</keyword>
<dbReference type="InterPro" id="IPR016035">
    <property type="entry name" value="Acyl_Trfase/lysoPLipase"/>
</dbReference>
<dbReference type="Pfam" id="PF16197">
    <property type="entry name" value="KAsynt_C_assoc"/>
    <property type="match status" value="1"/>
</dbReference>
<evidence type="ECO:0000313" key="13">
    <source>
        <dbReference type="Proteomes" id="UP001595824"/>
    </source>
</evidence>
<dbReference type="InterPro" id="IPR036291">
    <property type="entry name" value="NAD(P)-bd_dom_sf"/>
</dbReference>
<sequence length="2819" mass="292599">MAWPVSGKSAAALRAQARRLRDHLVATPGTRPADVALTLSARAVLEHRAVVLGADEEQLLAGLDAVAEGRGGAPVRAGVAHGDPRPVFVLPGTGVPEDTARLLDVFPAFAARMAECARVLDPLTGGSLLDAARSARTAPAASGPLRWAVSVSLVALWRALGVRPAALTGEGDGETAAACAAGALSLEDGARLAVRGGRPAPGTPRTGGFTPSAGSPEDTVRALRDKRHEVFVVPDADLAARVAAVTGAERVVAPDGDGLPGLLAQAHVRGVTVRWGALLEGSGARGTDLPTYAFQRRRYWSVPVVAADAAELGLNAVSHPLLGAAVELGERGALVFTGRVSARTHPWVADHAALGSTLLPGTAFVELAAHAGGTVGLDLLEELTLHEPLVLPDEGAVLLQVMLDAADASGRRTVTVHGRSEDQGTPWVRHATGVLATGAAEAADLAQWPPAGAEPLALDGLYERLRARGYDYGPVFQGLRAVWRAGEDVFAEVVLPGQTRDEAGRFGLHPALLDAALHASLAAEEADAADGAADGSADGGEGTGTVLPFAWTGVSLHATGASELRVRLSPVGQDGTAISAADTTGRPVLSVASLVARPVAAGSLGEQPWRLEWTARPLPATDTAHTAAPVTLGAPLPGLPGTPAYADLAALAAAVDDGLPAPRWVLCPLARPEGEVPHAVRAVTHHALDLVQRWLADDRFADSRLVFVTEGAAAPDATDLVLAPVWGLVRAAEAENPGRFVLADLDGTPGTHDRLTAVLATGEPEFALHGGTLRVPRLVRGAGPDTTAAPDPEGTVLVTGGTGGLGALIARRLVTEHGVRRLLLTSRRGADAPGAAELTAELGQLGAEVTVAACDVGDRAALARVLAAAPAAHPLTGVVHAAGVLDDGVVESLTADRLDTVLAAKADGAWHLHELTAGHDLAFFHLFSSAAGILGAAGQANYATANTFVDALARHRRSIGLPATSLAWGLWATGGMAEQLTGADVERLRRQGFPPLSADEGLGLFDAALRSAEPLLLLLRLDVTALRAQAAAGSAQTVLRDLVPAPARRTEGATAQAAATGGLAERLAGLSAEDRARELLHLVRAQAATALGHDSADAVEPDRAFQEMGFDSLAAVELRNALRALVGQSLPATLVFDHPSARAVAAHLDTLLSGADDRTAATAPAPGGASGDDDDPIVIVSMACRYPGDVASPEDLWKLVADGVDAVGGFPADRGWDIEGTYDPEPGNPGKTYTRSGSFLHDAADFDNRFFGISPNESLGMDPQQRLLLETSWELFERAGIDPAALKGSATGVFTGVMYHDYPFASATGSIISGRLAYHYGLEGPAVSLDTACSSSLVALHLAIRALRAGECSLALAGGVTVMSTMETFIEFSSQRGLSADGRCRSFDAAADGTGWGEGAGLLLVERLSDARRNGHPVLAVIRGSAVNQDGASNGLTAPNGPAQQRVIRQALADAGLGTDDVDAVEAHGTATVLGDPIEAQSLLATYGKDRPADRPLWLGSLKSNIGHTQAAAGVGGIIKTVQAMRHGVLPRTLHLNEPSPKVDWSEGQVRLLTEATPWPRQGRPRRAGVSSFGISGTNAHVILEQSPDEGGLAFLFTGQGAQRLGMGRELAEAHPVFAEALDAVLAAVDAYLERPLREVMWGEDADLLNQTQYTQPALFAFEVALYRLVESWGITPDHLAGHSIGEIAAAHVAGVFSLEDAARLVTARGRLMQALPADGAMVAVQATEDEVLPLLTEQVGIAAVNGPSSVVVSGAEDAVLTLKAHFDSLRRKTKQLAVSHAFHSPLMEPVLEDFRAVAESLAYERPRIPFVSTVTGDTVTDELTTPAYWTEHIRKPVRLADAVSRIAAASHLEIGPDAVLTALGPAIAEDAGFTAAQRRGRGEREEFAAAMAALGGTERGTGPALLPLLLSARTAEALPAQAERLHRLLAQDQAPGLADVAWSTAATRVPLDHRAVVWATDRADALESLRALTDDRELPQIVRGRVQGGEGTGFLFTGQGAQRLGMGRELAEAHPVFAEALDAVLAAVDAHLERPLREVMWGEDADLLNQTQYTQPALFAFEVALYRLVESWGVTPDHLAGHSIGEIAAAHVAGVFSLEDAAKLVTARGRLMQSLPAGGTMIAVQATEEEILPLLTEQAGIAALNSPQSTVISGAEAEVRAIAEHFAAQGRKTKQLAVSHAFHSPLMEPVLDDFRAVAESLTYHQPRVSFVSTVTGEAVTDELTTPAYWTEHIRKPVRLTDALARIPAATFLEIGPDAVLTALAQDIVPGATAVAAQRRKRVETEELAGAVGRLHTVGVRVDWAAYFGGSGARRVELPTYAFQRARYWLVPQDSGEGVAGIGQAPGGHPLLGAEVELPDGGLVLTGVLASGSEGLLAGHALLGTPVLPASALAELALSAGERLGCGTLAEFGVDRPLVLPADAAVTLRVVVGAADEAGGRSVAVHSRRGESDGWVRHAGGALRPQEAEGTAVPEAWAEVWPPAGAVPEACDDVYDVLAGRGYHYGPGLELVRALWRRGDEVFAEVALDGEEAAAEGFGLHPALLEAVFHPLWAAGADAGPVLPSGWREVVLHAAGASALRVRLAPADDGSGGVTLGAADPSGAPVLSARSVDFRAVAAGELGAGEGAVAPVRRRAAVRRASAGGAAGLRERLAALPEGERDRELLELVRTQVAEVLGHPSGSSVEPDEAFQELGFDSLAATELRRRLGATTGLDLPATLAFDQPSARAVAAYVRAALAPPPVDPVAVVLTEVDRLAEALASVPVAGDGERARVGARLEALVRRWQDLAGREDEAAGEDLGAATDDELFEALDRELGLS</sequence>